<feature type="region of interest" description="Disordered" evidence="1">
    <location>
        <begin position="1"/>
        <end position="60"/>
    </location>
</feature>
<dbReference type="AlphaFoldDB" id="A0A4Y3KFZ1"/>
<reference evidence="2 3" key="1">
    <citation type="submission" date="2019-06" db="EMBL/GenBank/DDBJ databases">
        <title>Whole genome shotgun sequence of Cellulomonas gelida NBRC 3748.</title>
        <authorList>
            <person name="Hosoyama A."/>
            <person name="Uohara A."/>
            <person name="Ohji S."/>
            <person name="Ichikawa N."/>
        </authorList>
    </citation>
    <scope>NUCLEOTIDE SEQUENCE [LARGE SCALE GENOMIC DNA]</scope>
    <source>
        <strain evidence="2 3">NBRC 3748</strain>
    </source>
</reference>
<accession>A0A4Y3KFZ1</accession>
<protein>
    <submittedName>
        <fullName evidence="2">Uncharacterized protein</fullName>
    </submittedName>
</protein>
<gene>
    <name evidence="2" type="ORF">CGE01nite_01330</name>
</gene>
<organism evidence="2 3">
    <name type="scientific">Cellulomonas gelida</name>
    <dbReference type="NCBI Taxonomy" id="1712"/>
    <lineage>
        <taxon>Bacteria</taxon>
        <taxon>Bacillati</taxon>
        <taxon>Actinomycetota</taxon>
        <taxon>Actinomycetes</taxon>
        <taxon>Micrococcales</taxon>
        <taxon>Cellulomonadaceae</taxon>
        <taxon>Cellulomonas</taxon>
    </lineage>
</organism>
<keyword evidence="3" id="KW-1185">Reference proteome</keyword>
<sequence>MDPPGAREVAATRADCGRDGSRDQQSAAEATTATATVRSVGGGTMVGGPRPDAIFDGSPR</sequence>
<comment type="caution">
    <text evidence="2">The sequence shown here is derived from an EMBL/GenBank/DDBJ whole genome shotgun (WGS) entry which is preliminary data.</text>
</comment>
<name>A0A4Y3KFZ1_9CELL</name>
<dbReference type="Proteomes" id="UP000320461">
    <property type="component" value="Unassembled WGS sequence"/>
</dbReference>
<evidence type="ECO:0000313" key="3">
    <source>
        <dbReference type="Proteomes" id="UP000320461"/>
    </source>
</evidence>
<dbReference type="EMBL" id="BJLQ01000002">
    <property type="protein sequence ID" value="GEA82882.1"/>
    <property type="molecule type" value="Genomic_DNA"/>
</dbReference>
<feature type="compositionally biased region" description="Low complexity" evidence="1">
    <location>
        <begin position="27"/>
        <end position="36"/>
    </location>
</feature>
<evidence type="ECO:0000256" key="1">
    <source>
        <dbReference type="SAM" id="MobiDB-lite"/>
    </source>
</evidence>
<proteinExistence type="predicted"/>
<evidence type="ECO:0000313" key="2">
    <source>
        <dbReference type="EMBL" id="GEA82882.1"/>
    </source>
</evidence>